<keyword evidence="7" id="KW-0949">S-adenosyl-L-methionine</keyword>
<evidence type="ECO:0000256" key="5">
    <source>
        <dbReference type="ARBA" id="ARBA00022603"/>
    </source>
</evidence>
<evidence type="ECO:0000256" key="2">
    <source>
        <dbReference type="ARBA" id="ARBA00005369"/>
    </source>
</evidence>
<evidence type="ECO:0000256" key="3">
    <source>
        <dbReference type="ARBA" id="ARBA00011890"/>
    </source>
</evidence>
<evidence type="ECO:0000256" key="6">
    <source>
        <dbReference type="ARBA" id="ARBA00022679"/>
    </source>
</evidence>
<dbReference type="InterPro" id="IPR029063">
    <property type="entry name" value="SAM-dependent_MTases_sf"/>
</dbReference>
<keyword evidence="9" id="KW-0732">Signal</keyword>
<keyword evidence="4" id="KW-0963">Cytoplasm</keyword>
<sequence length="337" mass="37820">MGLAINFRSILIIVIILHSVTCETICRADETKHITMLKNLEDNKLLGSKNVKRIMYLVDRGCFLQTNPYEIGSRSIDFGGTILAPQVQARILKLLSFRLRNGFNALVVDPGSGYLTACVSIMTGISGVTIAALPNGDLTKLASKNVENWLNHDNRGHYLGLQLGKQIEFPSDDIQKAWSKRAPYNGIFVRTTDKSVVDKLKRLLKPGGRLVVLEGHDGGKQFLYRFDCLSFGLYQRSHAIIFEDVSSPDKQQPKEPVLPSTLKPTEGNTSQESIDVPSEATLDEYREENIGGYDTEEDFFEYGRISVKVDNDTTDMDQLTIQPLQLILIRIMYTFIL</sequence>
<comment type="subcellular location">
    <subcellularLocation>
        <location evidence="1">Cytoplasm</location>
    </subcellularLocation>
</comment>
<dbReference type="SUPFAM" id="SSF53335">
    <property type="entry name" value="S-adenosyl-L-methionine-dependent methyltransferases"/>
    <property type="match status" value="1"/>
</dbReference>
<feature type="region of interest" description="Disordered" evidence="8">
    <location>
        <begin position="245"/>
        <end position="279"/>
    </location>
</feature>
<dbReference type="Gene3D" id="3.40.50.150">
    <property type="entry name" value="Vaccinia Virus protein VP39"/>
    <property type="match status" value="1"/>
</dbReference>
<evidence type="ECO:0000256" key="1">
    <source>
        <dbReference type="ARBA" id="ARBA00004496"/>
    </source>
</evidence>
<evidence type="ECO:0000256" key="4">
    <source>
        <dbReference type="ARBA" id="ARBA00022490"/>
    </source>
</evidence>
<dbReference type="InterPro" id="IPR000682">
    <property type="entry name" value="PCMT"/>
</dbReference>
<proteinExistence type="inferred from homology"/>
<reference evidence="10" key="1">
    <citation type="submission" date="2022-06" db="EMBL/GenBank/DDBJ databases">
        <authorList>
            <person name="Berger JAMES D."/>
            <person name="Berger JAMES D."/>
        </authorList>
    </citation>
    <scope>NUCLEOTIDE SEQUENCE [LARGE SCALE GENOMIC DNA]</scope>
</reference>
<feature type="signal peptide" evidence="9">
    <location>
        <begin position="1"/>
        <end position="22"/>
    </location>
</feature>
<organism evidence="10 11">
    <name type="scientific">Trichobilharzia regenti</name>
    <name type="common">Nasal bird schistosome</name>
    <dbReference type="NCBI Taxonomy" id="157069"/>
    <lineage>
        <taxon>Eukaryota</taxon>
        <taxon>Metazoa</taxon>
        <taxon>Spiralia</taxon>
        <taxon>Lophotrochozoa</taxon>
        <taxon>Platyhelminthes</taxon>
        <taxon>Trematoda</taxon>
        <taxon>Digenea</taxon>
        <taxon>Strigeidida</taxon>
        <taxon>Schistosomatoidea</taxon>
        <taxon>Schistosomatidae</taxon>
        <taxon>Trichobilharzia</taxon>
    </lineage>
</organism>
<evidence type="ECO:0000256" key="8">
    <source>
        <dbReference type="SAM" id="MobiDB-lite"/>
    </source>
</evidence>
<name>A0AA85J085_TRIRE</name>
<evidence type="ECO:0000256" key="9">
    <source>
        <dbReference type="SAM" id="SignalP"/>
    </source>
</evidence>
<accession>A0AA85J085</accession>
<dbReference type="WBParaSite" id="TREG1_114710.2">
    <property type="protein sequence ID" value="TREG1_114710.2"/>
    <property type="gene ID" value="TREG1_114710"/>
</dbReference>
<dbReference type="Proteomes" id="UP000050795">
    <property type="component" value="Unassembled WGS sequence"/>
</dbReference>
<dbReference type="Pfam" id="PF01135">
    <property type="entry name" value="PCMT"/>
    <property type="match status" value="1"/>
</dbReference>
<comment type="similarity">
    <text evidence="2">Belongs to the methyltransferase superfamily. L-isoaspartyl/D-aspartyl protein methyltransferase family.</text>
</comment>
<dbReference type="AlphaFoldDB" id="A0AA85J085"/>
<dbReference type="GO" id="GO:0032259">
    <property type="term" value="P:methylation"/>
    <property type="evidence" value="ECO:0007669"/>
    <property type="project" value="UniProtKB-KW"/>
</dbReference>
<dbReference type="GO" id="GO:0005737">
    <property type="term" value="C:cytoplasm"/>
    <property type="evidence" value="ECO:0007669"/>
    <property type="project" value="UniProtKB-SubCell"/>
</dbReference>
<dbReference type="EC" id="2.1.1.77" evidence="3"/>
<evidence type="ECO:0000313" key="11">
    <source>
        <dbReference type="WBParaSite" id="TREG1_114710.2"/>
    </source>
</evidence>
<keyword evidence="5" id="KW-0489">Methyltransferase</keyword>
<feature type="compositionally biased region" description="Polar residues" evidence="8">
    <location>
        <begin position="262"/>
        <end position="273"/>
    </location>
</feature>
<evidence type="ECO:0000313" key="10">
    <source>
        <dbReference type="Proteomes" id="UP000050795"/>
    </source>
</evidence>
<dbReference type="PANTHER" id="PTHR11579">
    <property type="entry name" value="PROTEIN-L-ISOASPARTATE O-METHYLTRANSFERASE"/>
    <property type="match status" value="1"/>
</dbReference>
<protein>
    <recommendedName>
        <fullName evidence="3">protein-L-isoaspartate(D-aspartate) O-methyltransferase</fullName>
        <ecNumber evidence="3">2.1.1.77</ecNumber>
    </recommendedName>
</protein>
<reference evidence="11" key="2">
    <citation type="submission" date="2023-11" db="UniProtKB">
        <authorList>
            <consortium name="WormBaseParasite"/>
        </authorList>
    </citation>
    <scope>IDENTIFICATION</scope>
</reference>
<feature type="chain" id="PRO_5041696075" description="protein-L-isoaspartate(D-aspartate) O-methyltransferase" evidence="9">
    <location>
        <begin position="23"/>
        <end position="337"/>
    </location>
</feature>
<keyword evidence="6" id="KW-0808">Transferase</keyword>
<keyword evidence="10" id="KW-1185">Reference proteome</keyword>
<evidence type="ECO:0000256" key="7">
    <source>
        <dbReference type="ARBA" id="ARBA00022691"/>
    </source>
</evidence>
<dbReference type="GO" id="GO:0004719">
    <property type="term" value="F:protein-L-isoaspartate (D-aspartate) O-methyltransferase activity"/>
    <property type="evidence" value="ECO:0007669"/>
    <property type="project" value="UniProtKB-EC"/>
</dbReference>
<dbReference type="PANTHER" id="PTHR11579:SF0">
    <property type="entry name" value="PROTEIN-L-ISOASPARTATE(D-ASPARTATE) O-METHYLTRANSFERASE"/>
    <property type="match status" value="1"/>
</dbReference>